<dbReference type="Gene3D" id="3.40.50.300">
    <property type="entry name" value="P-loop containing nucleotide triphosphate hydrolases"/>
    <property type="match status" value="1"/>
</dbReference>
<dbReference type="InterPro" id="IPR005225">
    <property type="entry name" value="Small_GTP-bd"/>
</dbReference>
<comment type="caution">
    <text evidence="4">The sequence shown here is derived from an EMBL/GenBank/DDBJ whole genome shotgun (WGS) entry which is preliminary data.</text>
</comment>
<dbReference type="GO" id="GO:0022412">
    <property type="term" value="P:cellular process involved in reproduction in multicellular organism"/>
    <property type="evidence" value="ECO:0007669"/>
    <property type="project" value="UniProtKB-ARBA"/>
</dbReference>
<dbReference type="GO" id="GO:0003006">
    <property type="term" value="P:developmental process involved in reproduction"/>
    <property type="evidence" value="ECO:0007669"/>
    <property type="project" value="UniProtKB-ARBA"/>
</dbReference>
<reference evidence="4" key="2">
    <citation type="journal article" date="2021" name="World Allergy Organ. J.">
        <title>Chromosome-level assembly of Dermatophagoides farinae genome and transcriptome reveals two novel allergens Der f 37 and Der f 39.</title>
        <authorList>
            <person name="Chen J."/>
            <person name="Cai Z."/>
            <person name="Fan D."/>
            <person name="Hu J."/>
            <person name="Hou Y."/>
            <person name="He Y."/>
            <person name="Zhang Z."/>
            <person name="Zhao Z."/>
            <person name="Gao P."/>
            <person name="Hu W."/>
            <person name="Sun J."/>
            <person name="Li J."/>
            <person name="Ji K."/>
        </authorList>
    </citation>
    <scope>NUCLEOTIDE SEQUENCE</scope>
    <source>
        <strain evidence="4">JKM2019</strain>
    </source>
</reference>
<evidence type="ECO:0000256" key="2">
    <source>
        <dbReference type="ARBA" id="ARBA00023134"/>
    </source>
</evidence>
<dbReference type="EMBL" id="SDOV01000001">
    <property type="protein sequence ID" value="KAH7644870.1"/>
    <property type="molecule type" value="Genomic_DNA"/>
</dbReference>
<dbReference type="GO" id="GO:0007264">
    <property type="term" value="P:small GTPase-mediated signal transduction"/>
    <property type="evidence" value="ECO:0007669"/>
    <property type="project" value="InterPro"/>
</dbReference>
<dbReference type="PROSITE" id="PS51420">
    <property type="entry name" value="RHO"/>
    <property type="match status" value="1"/>
</dbReference>
<sequence length="181" mass="20610">MAMEVAFWDTAGNEEFSRLRPFSYAKCDVILLCFAIDSMCSFLNVKQKWVPELHHYCPKVPIILVGTKKDLLDQTATENDKGYYNSEQLQYDQRALMANNIKAVGYWECSAKTGDGIDKLIEGIIDTAFGPRDEFANDNQHNDDNYIENNTNNNNNNDNNGNKKIVKKKPVEAKPLLCHII</sequence>
<dbReference type="PROSITE" id="PS51419">
    <property type="entry name" value="RAB"/>
    <property type="match status" value="1"/>
</dbReference>
<evidence type="ECO:0000313" key="4">
    <source>
        <dbReference type="EMBL" id="KAH7644870.1"/>
    </source>
</evidence>
<dbReference type="SUPFAM" id="SSF52540">
    <property type="entry name" value="P-loop containing nucleoside triphosphate hydrolases"/>
    <property type="match status" value="1"/>
</dbReference>
<dbReference type="InterPro" id="IPR001806">
    <property type="entry name" value="Small_GTPase"/>
</dbReference>
<keyword evidence="1" id="KW-0547">Nucleotide-binding</keyword>
<dbReference type="InterPro" id="IPR027417">
    <property type="entry name" value="P-loop_NTPase"/>
</dbReference>
<feature type="region of interest" description="Disordered" evidence="3">
    <location>
        <begin position="132"/>
        <end position="166"/>
    </location>
</feature>
<dbReference type="PRINTS" id="PR00449">
    <property type="entry name" value="RASTRNSFRMNG"/>
</dbReference>
<dbReference type="Pfam" id="PF00071">
    <property type="entry name" value="Ras"/>
    <property type="match status" value="1"/>
</dbReference>
<dbReference type="PROSITE" id="PS51421">
    <property type="entry name" value="RAS"/>
    <property type="match status" value="1"/>
</dbReference>
<dbReference type="GO" id="GO:0001667">
    <property type="term" value="P:ameboidal-type cell migration"/>
    <property type="evidence" value="ECO:0007669"/>
    <property type="project" value="UniProtKB-ARBA"/>
</dbReference>
<dbReference type="CDD" id="cd00157">
    <property type="entry name" value="Rho"/>
    <property type="match status" value="1"/>
</dbReference>
<accession>A0A9D4P8A7</accession>
<dbReference type="NCBIfam" id="TIGR00231">
    <property type="entry name" value="small_GTP"/>
    <property type="match status" value="1"/>
</dbReference>
<dbReference type="GO" id="GO:0035006">
    <property type="term" value="P:melanization defense response"/>
    <property type="evidence" value="ECO:0007669"/>
    <property type="project" value="UniProtKB-ARBA"/>
</dbReference>
<dbReference type="SMART" id="SM00174">
    <property type="entry name" value="RHO"/>
    <property type="match status" value="1"/>
</dbReference>
<organism evidence="4">
    <name type="scientific">Dermatophagoides farinae</name>
    <name type="common">American house dust mite</name>
    <dbReference type="NCBI Taxonomy" id="6954"/>
    <lineage>
        <taxon>Eukaryota</taxon>
        <taxon>Metazoa</taxon>
        <taxon>Ecdysozoa</taxon>
        <taxon>Arthropoda</taxon>
        <taxon>Chelicerata</taxon>
        <taxon>Arachnida</taxon>
        <taxon>Acari</taxon>
        <taxon>Acariformes</taxon>
        <taxon>Sarcoptiformes</taxon>
        <taxon>Astigmata</taxon>
        <taxon>Psoroptidia</taxon>
        <taxon>Analgoidea</taxon>
        <taxon>Pyroglyphidae</taxon>
        <taxon>Dermatophagoidinae</taxon>
        <taxon>Dermatophagoides</taxon>
    </lineage>
</organism>
<dbReference type="GO" id="GO:0003924">
    <property type="term" value="F:GTPase activity"/>
    <property type="evidence" value="ECO:0007669"/>
    <property type="project" value="InterPro"/>
</dbReference>
<dbReference type="PANTHER" id="PTHR24072">
    <property type="entry name" value="RHO FAMILY GTPASE"/>
    <property type="match status" value="1"/>
</dbReference>
<dbReference type="InterPro" id="IPR003578">
    <property type="entry name" value="Small_GTPase_Rho"/>
</dbReference>
<feature type="compositionally biased region" description="Low complexity" evidence="3">
    <location>
        <begin position="147"/>
        <end position="163"/>
    </location>
</feature>
<dbReference type="SMART" id="SM00173">
    <property type="entry name" value="RAS"/>
    <property type="match status" value="1"/>
</dbReference>
<feature type="compositionally biased region" description="Basic and acidic residues" evidence="3">
    <location>
        <begin position="132"/>
        <end position="144"/>
    </location>
</feature>
<keyword evidence="2" id="KW-0342">GTP-binding</keyword>
<proteinExistence type="predicted"/>
<protein>
    <submittedName>
        <fullName evidence="4">Rho-related gtp-binding protein rhoa-c-like</fullName>
    </submittedName>
</protein>
<dbReference type="AlphaFoldDB" id="A0A9D4P8A7"/>
<dbReference type="GO" id="GO:0035099">
    <property type="term" value="P:hemocyte migration"/>
    <property type="evidence" value="ECO:0007669"/>
    <property type="project" value="UniProtKB-ARBA"/>
</dbReference>
<dbReference type="SMART" id="SM00175">
    <property type="entry name" value="RAB"/>
    <property type="match status" value="1"/>
</dbReference>
<gene>
    <name evidence="4" type="ORF">HUG17_0408</name>
</gene>
<reference evidence="4" key="1">
    <citation type="submission" date="2020-06" db="EMBL/GenBank/DDBJ databases">
        <authorList>
            <person name="Ji K."/>
            <person name="Li J."/>
        </authorList>
    </citation>
    <scope>NUCLEOTIDE SEQUENCE</scope>
    <source>
        <strain evidence="4">JKM2019</strain>
        <tissue evidence="4">Whole body</tissue>
    </source>
</reference>
<dbReference type="Proteomes" id="UP000828236">
    <property type="component" value="Unassembled WGS sequence"/>
</dbReference>
<evidence type="ECO:0000256" key="1">
    <source>
        <dbReference type="ARBA" id="ARBA00022741"/>
    </source>
</evidence>
<name>A0A9D4P8A7_DERFA</name>
<evidence type="ECO:0000256" key="3">
    <source>
        <dbReference type="SAM" id="MobiDB-lite"/>
    </source>
</evidence>
<dbReference type="GO" id="GO:0005525">
    <property type="term" value="F:GTP binding"/>
    <property type="evidence" value="ECO:0007669"/>
    <property type="project" value="UniProtKB-KW"/>
</dbReference>